<dbReference type="Pfam" id="PF21787">
    <property type="entry name" value="TNP-like_RNaseH_N"/>
    <property type="match status" value="1"/>
</dbReference>
<feature type="domain" description="Transposable element P transposase-like GTP-binding insertion" evidence="2">
    <location>
        <begin position="482"/>
        <end position="593"/>
    </location>
</feature>
<dbReference type="AlphaFoldDB" id="A0A6G0Y1B5"/>
<evidence type="ECO:0000259" key="3">
    <source>
        <dbReference type="Pfam" id="PF21789"/>
    </source>
</evidence>
<dbReference type="Pfam" id="PF21789">
    <property type="entry name" value="TNP-like_RNaseH_C"/>
    <property type="match status" value="1"/>
</dbReference>
<dbReference type="PANTHER" id="PTHR47577">
    <property type="entry name" value="THAP DOMAIN-CONTAINING PROTEIN 6"/>
    <property type="match status" value="1"/>
</dbReference>
<reference evidence="4 5" key="1">
    <citation type="submission" date="2019-08" db="EMBL/GenBank/DDBJ databases">
        <title>Whole genome of Aphis craccivora.</title>
        <authorList>
            <person name="Voronova N.V."/>
            <person name="Shulinski R.S."/>
            <person name="Bandarenka Y.V."/>
            <person name="Zhorov D.G."/>
            <person name="Warner D."/>
        </authorList>
    </citation>
    <scope>NUCLEOTIDE SEQUENCE [LARGE SCALE GENOMIC DNA]</scope>
    <source>
        <strain evidence="4">180601</strain>
        <tissue evidence="4">Whole Body</tissue>
    </source>
</reference>
<dbReference type="InterPro" id="IPR048367">
    <property type="entry name" value="TNP-like_RNaseH_C"/>
</dbReference>
<accession>A0A6G0Y1B5</accession>
<proteinExistence type="predicted"/>
<organism evidence="4 5">
    <name type="scientific">Aphis craccivora</name>
    <name type="common">Cowpea aphid</name>
    <dbReference type="NCBI Taxonomy" id="307492"/>
    <lineage>
        <taxon>Eukaryota</taxon>
        <taxon>Metazoa</taxon>
        <taxon>Ecdysozoa</taxon>
        <taxon>Arthropoda</taxon>
        <taxon>Hexapoda</taxon>
        <taxon>Insecta</taxon>
        <taxon>Pterygota</taxon>
        <taxon>Neoptera</taxon>
        <taxon>Paraneoptera</taxon>
        <taxon>Hemiptera</taxon>
        <taxon>Sternorrhyncha</taxon>
        <taxon>Aphidomorpha</taxon>
        <taxon>Aphidoidea</taxon>
        <taxon>Aphididae</taxon>
        <taxon>Aphidini</taxon>
        <taxon>Aphis</taxon>
        <taxon>Aphis</taxon>
    </lineage>
</organism>
<dbReference type="OrthoDB" id="6631075at2759"/>
<evidence type="ECO:0000313" key="5">
    <source>
        <dbReference type="Proteomes" id="UP000478052"/>
    </source>
</evidence>
<dbReference type="InterPro" id="IPR048365">
    <property type="entry name" value="TNP-like_RNaseH_N"/>
</dbReference>
<sequence>MWLGNISHRFPNPKTNMTNFKLWLSILDTSEFKNMDPLTTYEKKRICASHFDDHDNSPGTKKLKYYAFPHLNVPSTPATVMDVCDLETTCSQQEICESPVPSTPVTVMDACDMETTCSQQEICESPGRSLFDRELAECGSSEESELEGIYKLDNDSILQSNAVVVKPIKTPVKKRLKKPGVLCNIGLRKISQLTPKCRSLYKGSVLLSKRLRWEQKKSSSFKNRLAAAEKYSDGVINSKFASRMTSAAAIFTNLQLRATNTKARGRRFSLDEKLLSLSLYKQSAKSYRTLAKLFTLPSRKTLTNLLSKIPVNPGIDQTLMKVLKNSVIKLTEKQKLCAILFDEISLEPNLTYDHNIGMITGFEDNGIGRTQKFADHSLVFMIRGVVKKYKQPISYSFCKGTTSSHDLSNQLKNCIRAVHETGLRVVASVCDQGATNKAAINIIKNDTRSEALRRHIEYKEEFYKVKCGEDILNVVHLYDPPHLLKGVRNNLLNKNVIFTMDGKQMEARWSDIIDLYELDCQIEDVRMLPRLIAEHVIPHKIKKMKVKCAAQVLSERVASIMSFLASKKIMNENAKDTGKFCQFFDKLFDSVNGSYDKVVDGKIYRTGLKRYSRHHQLWEESIKDFKRNFNQDSLENFFGALRALGYRNTNPTCHLFTASYRTLLLNNLMSSHSPGNNCEADFGDGCLTSYKSLFQTFEDSTPDQCDESELRVSDGTPKPMTGLSSDVLSDLQQTHNYIAGFVIKKLNTVLFKNCTVCLHEICSLTTTKGYELTVSRDYKPHGKLLLKYPNQTFCSLVKSSIDIIAHFLPSICHHKTLKNELTILLRENININAIKCPEHGEFFPKQFFDFIIKLMVHNWCTQINRILSGKLGIGKNEKDAIKISAFQRYQTFCKKPKYK</sequence>
<evidence type="ECO:0000259" key="2">
    <source>
        <dbReference type="Pfam" id="PF21788"/>
    </source>
</evidence>
<protein>
    <submittedName>
        <fullName evidence="4">Transposable element P transposase</fullName>
    </submittedName>
</protein>
<feature type="domain" description="Transposable element P transposase-like RNase H" evidence="1">
    <location>
        <begin position="312"/>
        <end position="441"/>
    </location>
</feature>
<dbReference type="PANTHER" id="PTHR47577:SF2">
    <property type="entry name" value="THAP DOMAIN CONTAINING 9"/>
    <property type="match status" value="1"/>
</dbReference>
<evidence type="ECO:0000313" key="4">
    <source>
        <dbReference type="EMBL" id="KAF0747132.1"/>
    </source>
</evidence>
<comment type="caution">
    <text evidence="4">The sequence shown here is derived from an EMBL/GenBank/DDBJ whole genome shotgun (WGS) entry which is preliminary data.</text>
</comment>
<dbReference type="Pfam" id="PF21788">
    <property type="entry name" value="TNP-like_GBD"/>
    <property type="match status" value="1"/>
</dbReference>
<dbReference type="InterPro" id="IPR048366">
    <property type="entry name" value="TNP-like_GBD"/>
</dbReference>
<evidence type="ECO:0000259" key="1">
    <source>
        <dbReference type="Pfam" id="PF21787"/>
    </source>
</evidence>
<dbReference type="Proteomes" id="UP000478052">
    <property type="component" value="Unassembled WGS sequence"/>
</dbReference>
<dbReference type="EMBL" id="VUJU01006949">
    <property type="protein sequence ID" value="KAF0747132.1"/>
    <property type="molecule type" value="Genomic_DNA"/>
</dbReference>
<gene>
    <name evidence="4" type="ORF">FWK35_00025910</name>
</gene>
<feature type="domain" description="Transposable element P transposase-like RNase H C-terminal" evidence="3">
    <location>
        <begin position="629"/>
        <end position="661"/>
    </location>
</feature>
<keyword evidence="5" id="KW-1185">Reference proteome</keyword>
<name>A0A6G0Y1B5_APHCR</name>